<evidence type="ECO:0000256" key="10">
    <source>
        <dbReference type="ARBA" id="ARBA00023010"/>
    </source>
</evidence>
<evidence type="ECO:0000256" key="14">
    <source>
        <dbReference type="RuleBase" id="RU365079"/>
    </source>
</evidence>
<feature type="region of interest" description="Disordered" evidence="15">
    <location>
        <begin position="63"/>
        <end position="90"/>
    </location>
</feature>
<evidence type="ECO:0000256" key="8">
    <source>
        <dbReference type="ARBA" id="ARBA00022946"/>
    </source>
</evidence>
<keyword evidence="11 14" id="KW-0496">Mitochondrion</keyword>
<dbReference type="Gene3D" id="3.40.50.1000">
    <property type="entry name" value="HAD superfamily/HAD-like"/>
    <property type="match status" value="1"/>
</dbReference>
<evidence type="ECO:0000313" key="17">
    <source>
        <dbReference type="EMBL" id="JAB83840.1"/>
    </source>
</evidence>
<dbReference type="GO" id="GO:0005744">
    <property type="term" value="C:TIM23 mitochondrial import inner membrane translocase complex"/>
    <property type="evidence" value="ECO:0007669"/>
    <property type="project" value="UniProtKB-UniRule"/>
</dbReference>
<keyword evidence="8 14" id="KW-0809">Transit peptide</keyword>
<name>V5HJF7_IXORI</name>
<keyword evidence="6" id="KW-0999">Mitochondrion inner membrane</keyword>
<keyword evidence="4 14" id="KW-0813">Transport</keyword>
<evidence type="ECO:0000256" key="11">
    <source>
        <dbReference type="ARBA" id="ARBA00023128"/>
    </source>
</evidence>
<feature type="domain" description="FCP1 homology" evidence="16">
    <location>
        <begin position="177"/>
        <end position="321"/>
    </location>
</feature>
<keyword evidence="9 14" id="KW-1133">Transmembrane helix</keyword>
<evidence type="ECO:0000256" key="4">
    <source>
        <dbReference type="ARBA" id="ARBA00022448"/>
    </source>
</evidence>
<evidence type="ECO:0000256" key="15">
    <source>
        <dbReference type="SAM" id="MobiDB-lite"/>
    </source>
</evidence>
<dbReference type="SMART" id="SM00577">
    <property type="entry name" value="CPDc"/>
    <property type="match status" value="1"/>
</dbReference>
<dbReference type="AlphaFoldDB" id="V5HJF7"/>
<keyword evidence="5 14" id="KW-0812">Transmembrane</keyword>
<dbReference type="SUPFAM" id="SSF56784">
    <property type="entry name" value="HAD-like"/>
    <property type="match status" value="1"/>
</dbReference>
<comment type="similarity">
    <text evidence="3 14">Belongs to the TIM50 family.</text>
</comment>
<dbReference type="InterPro" id="IPR050365">
    <property type="entry name" value="TIM50"/>
</dbReference>
<dbReference type="PANTHER" id="PTHR12210">
    <property type="entry name" value="DULLARD PROTEIN PHOSPHATASE"/>
    <property type="match status" value="1"/>
</dbReference>
<evidence type="ECO:0000256" key="13">
    <source>
        <dbReference type="ARBA" id="ARBA00061911"/>
    </source>
</evidence>
<evidence type="ECO:0000259" key="16">
    <source>
        <dbReference type="PROSITE" id="PS50969"/>
    </source>
</evidence>
<comment type="function">
    <text evidence="1 14">Essential component of the TIM23 complex, a complex that mediates the translocation of transit peptide-containing proteins across the mitochondrial inner membrane.</text>
</comment>
<evidence type="ECO:0000256" key="2">
    <source>
        <dbReference type="ARBA" id="ARBA00004434"/>
    </source>
</evidence>
<evidence type="ECO:0000256" key="5">
    <source>
        <dbReference type="ARBA" id="ARBA00022692"/>
    </source>
</evidence>
<dbReference type="GO" id="GO:0015031">
    <property type="term" value="P:protein transport"/>
    <property type="evidence" value="ECO:0007669"/>
    <property type="project" value="UniProtKB-KW"/>
</dbReference>
<keyword evidence="12 14" id="KW-0472">Membrane</keyword>
<dbReference type="FunFam" id="3.40.50.1000:FF:000019">
    <property type="entry name" value="Mitochondrial import inner membrane translocase subunit TIM50"/>
    <property type="match status" value="1"/>
</dbReference>
<keyword evidence="10 14" id="KW-0811">Translocation</keyword>
<dbReference type="CDD" id="cd07521">
    <property type="entry name" value="HAD_FCP1-like"/>
    <property type="match status" value="1"/>
</dbReference>
<evidence type="ECO:0000256" key="3">
    <source>
        <dbReference type="ARBA" id="ARBA00006344"/>
    </source>
</evidence>
<dbReference type="PROSITE" id="PS50969">
    <property type="entry name" value="FCP1"/>
    <property type="match status" value="1"/>
</dbReference>
<comment type="subunit">
    <text evidence="13">Component of the TIM23 complex at least composed of Tim23, Tim17 (Tim17a1, Tim17a2 or Tim17b1) and a Tim50.</text>
</comment>
<sequence>MAAVGRAGMCVWHGLRPKICSAGLHRSTSGLPLFRDRSSPRVLRTWLPSVPLGVPRLGPVRFTSTSGGGGAATPTGTSGSTSGGSSGRPADDFSQRAMKYTFVAFGAIFTGVAGYLVVSWGAPSVDETGKEVEDEYSSLPSWKAHLYRTYKELLLYNKMIQEPSRDKLLPDPLTEPYFQPPYTLVLEMTGVLVHPDWTYQTGWRFKKRPGVNLFLQQVGPPLFEVVVYTSEQGFTAYPILDSLDPQGFIMYRLFRDATRYTKGHHVKDLSCLNRDLSKVILVDWSEEACSLQPRNALRLRKWDGGDEDRTLLDLAQFLRTIGTSEVEDVRTVLDYYRQFEDPLMAFKENQKRLQEEKQLASIEALPSQRSWTKGLWKRN</sequence>
<protein>
    <recommendedName>
        <fullName evidence="14">Mitochondrial import inner membrane translocase subunit TIM50</fullName>
    </recommendedName>
</protein>
<proteinExistence type="evidence at transcript level"/>
<evidence type="ECO:0000256" key="6">
    <source>
        <dbReference type="ARBA" id="ARBA00022792"/>
    </source>
</evidence>
<feature type="transmembrane region" description="Helical" evidence="14">
    <location>
        <begin position="102"/>
        <end position="122"/>
    </location>
</feature>
<dbReference type="InterPro" id="IPR036412">
    <property type="entry name" value="HAD-like_sf"/>
</dbReference>
<evidence type="ECO:0000256" key="9">
    <source>
        <dbReference type="ARBA" id="ARBA00022989"/>
    </source>
</evidence>
<evidence type="ECO:0000256" key="7">
    <source>
        <dbReference type="ARBA" id="ARBA00022927"/>
    </source>
</evidence>
<dbReference type="InterPro" id="IPR004274">
    <property type="entry name" value="FCP1_dom"/>
</dbReference>
<reference evidence="17" key="1">
    <citation type="journal article" date="2015" name="Sci. Rep.">
        <title>Tissue- and time-dependent transcription in Ixodes ricinus salivary glands and midguts when blood feeding on the vertebrate host.</title>
        <authorList>
            <person name="Kotsyfakis M."/>
            <person name="Schwarz A."/>
            <person name="Erhart J."/>
            <person name="Ribeiro J.M."/>
        </authorList>
    </citation>
    <scope>NUCLEOTIDE SEQUENCE</scope>
    <source>
        <tissue evidence="17">Salivary gland and midgut</tissue>
    </source>
</reference>
<dbReference type="InterPro" id="IPR023214">
    <property type="entry name" value="HAD_sf"/>
</dbReference>
<accession>V5HJF7</accession>
<comment type="subcellular location">
    <subcellularLocation>
        <location evidence="2 14">Mitochondrion inner membrane</location>
        <topology evidence="2 14">Single-pass membrane protein</topology>
    </subcellularLocation>
</comment>
<keyword evidence="7 14" id="KW-0653">Protein transport</keyword>
<evidence type="ECO:0000256" key="1">
    <source>
        <dbReference type="ARBA" id="ARBA00002959"/>
    </source>
</evidence>
<evidence type="ECO:0000256" key="12">
    <source>
        <dbReference type="ARBA" id="ARBA00023136"/>
    </source>
</evidence>
<dbReference type="Pfam" id="PF03031">
    <property type="entry name" value="NIF"/>
    <property type="match status" value="1"/>
</dbReference>
<organism evidence="17">
    <name type="scientific">Ixodes ricinus</name>
    <name type="common">Common tick</name>
    <name type="synonym">Acarus ricinus</name>
    <dbReference type="NCBI Taxonomy" id="34613"/>
    <lineage>
        <taxon>Eukaryota</taxon>
        <taxon>Metazoa</taxon>
        <taxon>Ecdysozoa</taxon>
        <taxon>Arthropoda</taxon>
        <taxon>Chelicerata</taxon>
        <taxon>Arachnida</taxon>
        <taxon>Acari</taxon>
        <taxon>Parasitiformes</taxon>
        <taxon>Ixodida</taxon>
        <taxon>Ixodoidea</taxon>
        <taxon>Ixodidae</taxon>
        <taxon>Ixodinae</taxon>
        <taxon>Ixodes</taxon>
    </lineage>
</organism>
<dbReference type="EMBL" id="GANP01000628">
    <property type="protein sequence ID" value="JAB83840.1"/>
    <property type="molecule type" value="mRNA"/>
</dbReference>